<keyword evidence="1" id="KW-1133">Transmembrane helix</keyword>
<dbReference type="RefSeq" id="WP_191628444.1">
    <property type="nucleotide sequence ID" value="NZ_CABVJE010000033.1"/>
</dbReference>
<dbReference type="EMBL" id="CABVJE010000033">
    <property type="protein sequence ID" value="VVQ24044.1"/>
    <property type="molecule type" value="Genomic_DNA"/>
</dbReference>
<evidence type="ECO:0000256" key="1">
    <source>
        <dbReference type="SAM" id="Phobius"/>
    </source>
</evidence>
<name>A0A5E7VN60_PSEFL</name>
<evidence type="ECO:0000313" key="3">
    <source>
        <dbReference type="Proteomes" id="UP000327191"/>
    </source>
</evidence>
<dbReference type="Proteomes" id="UP000327191">
    <property type="component" value="Unassembled WGS sequence"/>
</dbReference>
<gene>
    <name evidence="2" type="ORF">PS938_05521</name>
</gene>
<keyword evidence="1" id="KW-0812">Transmembrane</keyword>
<keyword evidence="1" id="KW-0472">Membrane</keyword>
<proteinExistence type="predicted"/>
<sequence length="47" mass="5722">MHNKEPHAFRIVRLFCVWMIDQADVLTMVFFPLWIHVQPVIDTLYLH</sequence>
<protein>
    <submittedName>
        <fullName evidence="2">Uncharacterized protein</fullName>
    </submittedName>
</protein>
<reference evidence="2 3" key="1">
    <citation type="submission" date="2019-09" db="EMBL/GenBank/DDBJ databases">
        <authorList>
            <person name="Chandra G."/>
            <person name="Truman W A."/>
        </authorList>
    </citation>
    <scope>NUCLEOTIDE SEQUENCE [LARGE SCALE GENOMIC DNA]</scope>
    <source>
        <strain evidence="2">PS938</strain>
    </source>
</reference>
<dbReference type="AlphaFoldDB" id="A0A5E7VN60"/>
<accession>A0A5E7VN60</accession>
<evidence type="ECO:0000313" key="2">
    <source>
        <dbReference type="EMBL" id="VVQ24044.1"/>
    </source>
</evidence>
<organism evidence="2 3">
    <name type="scientific">Pseudomonas fluorescens</name>
    <dbReference type="NCBI Taxonomy" id="294"/>
    <lineage>
        <taxon>Bacteria</taxon>
        <taxon>Pseudomonadati</taxon>
        <taxon>Pseudomonadota</taxon>
        <taxon>Gammaproteobacteria</taxon>
        <taxon>Pseudomonadales</taxon>
        <taxon>Pseudomonadaceae</taxon>
        <taxon>Pseudomonas</taxon>
    </lineage>
</organism>
<feature type="transmembrane region" description="Helical" evidence="1">
    <location>
        <begin position="12"/>
        <end position="35"/>
    </location>
</feature>